<sequence length="178" mass="19751">MIVGAILSAVLALSALNVGYGLRYTGGGDRHDIRLRTLKGNLSVLADGMKTVGDLRHRLQSELKLPVDLFQDGKRLDNSLPIDDVCLQKNCRLIEQVAKGDVNMMIPLRGGMRVQVQTMQGQKLEVDVEPNETVLDLKKKLSSKQKLPVDQQRIIFEGKMLQDNKTLADYNIKVGMAP</sequence>
<dbReference type="GO" id="GO:0043161">
    <property type="term" value="P:proteasome-mediated ubiquitin-dependent protein catabolic process"/>
    <property type="evidence" value="ECO:0007669"/>
    <property type="project" value="TreeGrafter"/>
</dbReference>
<dbReference type="GO" id="GO:0031593">
    <property type="term" value="F:polyubiquitin modification-dependent protein binding"/>
    <property type="evidence" value="ECO:0007669"/>
    <property type="project" value="TreeGrafter"/>
</dbReference>
<dbReference type="CDD" id="cd17039">
    <property type="entry name" value="Ubl_ubiquitin_like"/>
    <property type="match status" value="1"/>
</dbReference>
<dbReference type="Proteomes" id="UP000236319">
    <property type="component" value="Unassembled WGS sequence"/>
</dbReference>
<proteinExistence type="predicted"/>
<evidence type="ECO:0000259" key="2">
    <source>
        <dbReference type="PROSITE" id="PS50053"/>
    </source>
</evidence>
<evidence type="ECO:0000313" key="3">
    <source>
        <dbReference type="EMBL" id="GBE60916.1"/>
    </source>
</evidence>
<dbReference type="InterPro" id="IPR029071">
    <property type="entry name" value="Ubiquitin-like_domsf"/>
</dbReference>
<dbReference type="InterPro" id="IPR019954">
    <property type="entry name" value="Ubiquitin_CS"/>
</dbReference>
<dbReference type="GO" id="GO:0005829">
    <property type="term" value="C:cytosol"/>
    <property type="evidence" value="ECO:0007669"/>
    <property type="project" value="TreeGrafter"/>
</dbReference>
<feature type="signal peptide" evidence="1">
    <location>
        <begin position="1"/>
        <end position="21"/>
    </location>
</feature>
<evidence type="ECO:0000256" key="1">
    <source>
        <dbReference type="SAM" id="SignalP"/>
    </source>
</evidence>
<dbReference type="GeneID" id="39874686"/>
<dbReference type="Pfam" id="PF00240">
    <property type="entry name" value="ubiquitin"/>
    <property type="match status" value="1"/>
</dbReference>
<dbReference type="AlphaFoldDB" id="A0A2H6KD42"/>
<feature type="chain" id="PRO_5014153956" evidence="1">
    <location>
        <begin position="22"/>
        <end position="178"/>
    </location>
</feature>
<organism evidence="3 4">
    <name type="scientific">Babesia ovata</name>
    <dbReference type="NCBI Taxonomy" id="189622"/>
    <lineage>
        <taxon>Eukaryota</taxon>
        <taxon>Sar</taxon>
        <taxon>Alveolata</taxon>
        <taxon>Apicomplexa</taxon>
        <taxon>Aconoidasida</taxon>
        <taxon>Piroplasmida</taxon>
        <taxon>Babesiidae</taxon>
        <taxon>Babesia</taxon>
    </lineage>
</organism>
<keyword evidence="4" id="KW-1185">Reference proteome</keyword>
<dbReference type="InterPro" id="IPR019956">
    <property type="entry name" value="Ubiquitin_dom"/>
</dbReference>
<gene>
    <name evidence="3" type="ORF">BOVATA_024090</name>
</gene>
<dbReference type="PANTHER" id="PTHR10621:SF0">
    <property type="entry name" value="UV EXCISION REPAIR PROTEIN RAD23"/>
    <property type="match status" value="1"/>
</dbReference>
<protein>
    <submittedName>
        <fullName evidence="3">Polyubiqutin 1, putative</fullName>
    </submittedName>
</protein>
<keyword evidence="1" id="KW-0732">Signal</keyword>
<dbReference type="SMART" id="SM00213">
    <property type="entry name" value="UBQ"/>
    <property type="match status" value="2"/>
</dbReference>
<reference evidence="3 4" key="1">
    <citation type="journal article" date="2017" name="BMC Genomics">
        <title>Whole-genome assembly of Babesia ovata and comparative genomics between closely related pathogens.</title>
        <authorList>
            <person name="Yamagishi J."/>
            <person name="Asada M."/>
            <person name="Hakimi H."/>
            <person name="Tanaka T.Q."/>
            <person name="Sugimoto C."/>
            <person name="Kawazu S."/>
        </authorList>
    </citation>
    <scope>NUCLEOTIDE SEQUENCE [LARGE SCALE GENOMIC DNA]</scope>
    <source>
        <strain evidence="3 4">Miyake</strain>
    </source>
</reference>
<dbReference type="GO" id="GO:0005654">
    <property type="term" value="C:nucleoplasm"/>
    <property type="evidence" value="ECO:0007669"/>
    <property type="project" value="TreeGrafter"/>
</dbReference>
<evidence type="ECO:0000313" key="4">
    <source>
        <dbReference type="Proteomes" id="UP000236319"/>
    </source>
</evidence>
<dbReference type="PROSITE" id="PS50053">
    <property type="entry name" value="UBIQUITIN_2"/>
    <property type="match status" value="1"/>
</dbReference>
<dbReference type="PRINTS" id="PR00348">
    <property type="entry name" value="UBIQUITIN"/>
</dbReference>
<dbReference type="InterPro" id="IPR000626">
    <property type="entry name" value="Ubiquitin-like_dom"/>
</dbReference>
<dbReference type="RefSeq" id="XP_028867159.1">
    <property type="nucleotide sequence ID" value="XM_029011326.1"/>
</dbReference>
<dbReference type="FunFam" id="3.10.20.90:FF:000205">
    <property type="entry name" value="2'-5'-oligoadenylate synthase-like protein 2"/>
    <property type="match status" value="1"/>
</dbReference>
<dbReference type="VEuPathDB" id="PiroplasmaDB:BOVATA_024090"/>
<dbReference type="PROSITE" id="PS00299">
    <property type="entry name" value="UBIQUITIN_1"/>
    <property type="match status" value="1"/>
</dbReference>
<dbReference type="OrthoDB" id="428577at2759"/>
<comment type="caution">
    <text evidence="3">The sequence shown here is derived from an EMBL/GenBank/DDBJ whole genome shotgun (WGS) entry which is preliminary data.</text>
</comment>
<dbReference type="Gene3D" id="3.10.20.90">
    <property type="entry name" value="Phosphatidylinositol 3-kinase Catalytic Subunit, Chain A, domain 1"/>
    <property type="match status" value="1"/>
</dbReference>
<dbReference type="GO" id="GO:0043130">
    <property type="term" value="F:ubiquitin binding"/>
    <property type="evidence" value="ECO:0007669"/>
    <property type="project" value="TreeGrafter"/>
</dbReference>
<dbReference type="SUPFAM" id="SSF54236">
    <property type="entry name" value="Ubiquitin-like"/>
    <property type="match status" value="2"/>
</dbReference>
<feature type="domain" description="Ubiquitin-like" evidence="2">
    <location>
        <begin position="112"/>
        <end position="173"/>
    </location>
</feature>
<dbReference type="GO" id="GO:0070628">
    <property type="term" value="F:proteasome binding"/>
    <property type="evidence" value="ECO:0007669"/>
    <property type="project" value="TreeGrafter"/>
</dbReference>
<dbReference type="EMBL" id="BDSA01000002">
    <property type="protein sequence ID" value="GBE60916.1"/>
    <property type="molecule type" value="Genomic_DNA"/>
</dbReference>
<name>A0A2H6KD42_9APIC</name>
<accession>A0A2H6KD42</accession>
<dbReference type="PANTHER" id="PTHR10621">
    <property type="entry name" value="UV EXCISION REPAIR PROTEIN RAD23"/>
    <property type="match status" value="1"/>
</dbReference>